<dbReference type="CDD" id="cd00982">
    <property type="entry name" value="gltB_C"/>
    <property type="match status" value="1"/>
</dbReference>
<keyword evidence="5" id="KW-0028">Amino-acid biosynthesis</keyword>
<evidence type="ECO:0000256" key="15">
    <source>
        <dbReference type="ARBA" id="ARBA00029440"/>
    </source>
</evidence>
<dbReference type="Pfam" id="PF00310">
    <property type="entry name" value="GATase_2"/>
    <property type="match status" value="1"/>
</dbReference>
<dbReference type="PROSITE" id="PS51278">
    <property type="entry name" value="GATASE_TYPE_2"/>
    <property type="match status" value="1"/>
</dbReference>
<dbReference type="InterPro" id="IPR029055">
    <property type="entry name" value="Ntn_hydrolases_N"/>
</dbReference>
<keyword evidence="14" id="KW-0003">3Fe-4S</keyword>
<keyword evidence="7" id="KW-0288">FMN</keyword>
<dbReference type="InterPro" id="IPR017932">
    <property type="entry name" value="GATase_2_dom"/>
</dbReference>
<dbReference type="Pfam" id="PF01493">
    <property type="entry name" value="GXGXG"/>
    <property type="match status" value="1"/>
</dbReference>
<dbReference type="InterPro" id="IPR006982">
    <property type="entry name" value="Glu_synth_centr_N"/>
</dbReference>
<evidence type="ECO:0000256" key="13">
    <source>
        <dbReference type="ARBA" id="ARBA00023164"/>
    </source>
</evidence>
<evidence type="ECO:0000256" key="8">
    <source>
        <dbReference type="ARBA" id="ARBA00022723"/>
    </source>
</evidence>
<evidence type="ECO:0000256" key="9">
    <source>
        <dbReference type="ARBA" id="ARBA00022962"/>
    </source>
</evidence>
<evidence type="ECO:0000256" key="7">
    <source>
        <dbReference type="ARBA" id="ARBA00022643"/>
    </source>
</evidence>
<dbReference type="SUPFAM" id="SSF56235">
    <property type="entry name" value="N-terminal nucleophile aminohydrolases (Ntn hydrolases)"/>
    <property type="match status" value="1"/>
</dbReference>
<dbReference type="Gene3D" id="3.20.20.70">
    <property type="entry name" value="Aldolase class I"/>
    <property type="match status" value="2"/>
</dbReference>
<feature type="domain" description="4Fe-4S ferredoxin-type" evidence="19">
    <location>
        <begin position="1206"/>
        <end position="1236"/>
    </location>
</feature>
<evidence type="ECO:0000256" key="14">
    <source>
        <dbReference type="ARBA" id="ARBA00023291"/>
    </source>
</evidence>
<keyword evidence="11" id="KW-0408">Iron</keyword>
<keyword evidence="12" id="KW-0411">Iron-sulfur</keyword>
<dbReference type="PROSITE" id="PS51379">
    <property type="entry name" value="4FE4S_FER_2"/>
    <property type="match status" value="1"/>
</dbReference>
<dbReference type="GO" id="GO:0046872">
    <property type="term" value="F:metal ion binding"/>
    <property type="evidence" value="ECO:0007669"/>
    <property type="project" value="UniProtKB-KW"/>
</dbReference>
<evidence type="ECO:0000259" key="19">
    <source>
        <dbReference type="PROSITE" id="PS51379"/>
    </source>
</evidence>
<dbReference type="GO" id="GO:0051538">
    <property type="term" value="F:3 iron, 4 sulfur cluster binding"/>
    <property type="evidence" value="ECO:0007669"/>
    <property type="project" value="UniProtKB-KW"/>
</dbReference>
<evidence type="ECO:0000256" key="16">
    <source>
        <dbReference type="ARBA" id="ARBA00048151"/>
    </source>
</evidence>
<reference evidence="20" key="1">
    <citation type="submission" date="2017-02" db="EMBL/GenBank/DDBJ databases">
        <authorList>
            <person name="Regsiter A."/>
            <person name="William W."/>
        </authorList>
    </citation>
    <scope>NUCLEOTIDE SEQUENCE</scope>
    <source>
        <strain evidence="20">Bib</strain>
    </source>
</reference>
<dbReference type="InterPro" id="IPR017896">
    <property type="entry name" value="4Fe4S_Fe-S-bd"/>
</dbReference>
<dbReference type="GO" id="GO:0019676">
    <property type="term" value="P:ammonia assimilation cycle"/>
    <property type="evidence" value="ECO:0007669"/>
    <property type="project" value="TreeGrafter"/>
</dbReference>
<dbReference type="CDD" id="cd00713">
    <property type="entry name" value="GltS"/>
    <property type="match status" value="1"/>
</dbReference>
<gene>
    <name evidence="20" type="primary">gltB</name>
    <name evidence="20" type="ORF">SPIROBIBN47_260044</name>
</gene>
<dbReference type="InterPro" id="IPR050711">
    <property type="entry name" value="ET-N_metabolism_enzyme"/>
</dbReference>
<evidence type="ECO:0000259" key="18">
    <source>
        <dbReference type="PROSITE" id="PS51278"/>
    </source>
</evidence>
<comment type="cofactor">
    <cofactor evidence="1">
        <name>FMN</name>
        <dbReference type="ChEBI" id="CHEBI:58210"/>
    </cofactor>
</comment>
<sequence length="1599" mass="174344">MQQRKKEMHNYRIGILGLSSGAPGPGASSSIKRANIIKQQLEPSRGAYSTLSPNPSGLYLPEHEHDACGLGIVVDLKKKSSHSVISDALTILQNLEHRGAVGGDKKTGDGAGILCQIPDRFFRREMAINDMPYGIGMFFLPASHNAFVSAKKLVSNIAAERGFGLISWRDVPILPQVLGERANKTMPRISQAAFVQLNPPAIVESEDDARTRASLRSPSDDFERSLFILRKYIEQEAKRAGFSFEEFYIPSLSSRIIVYKGMFVASQFANFYPDLRDPLFESQFAIVHQRYSTNTLPSWPLAQPFHMIAHNGEINTLRKNINSMKARQATMASPLLGADFFKDIAVLDEAGSDSAIFDNIFELLVHAGRSPEQVFAMMVQEPFGEGLRISHDKRAYYDFHAAMLETWDGPAAMSFTDGRVVGAALDRNGLRPFRYSLTKSGYFIGASEAGVLDLDESDIVERGILRPGEMVLVDLENGRLINDAEIKTRISRQKPYRRWLETNRIELRGLFSAPDVRPSSAELAHLISYFQYDNETMNILKPMLLQKQEAVSAMGTRKPPAILSRTPVPLYAYFRQRFAQVTNPAIDPYRESAVMSLENYIGTQKNLLEETPEHCKQLKLQRPILSNSDMEKLKNSRVPGFSSATVSMLTPAARIRLEEELDRMCREAEHHIDQGANLIILSDRGLDEQHAAIPALLAAAAVHTYLVDAKKRHLAGLVVETGEVRDVHEIAVLLAYGASGVNPWMVFELLPSISDQLEERPSAEMLADHYIEAVNKGILKIMSKLGIATVSSYRGSRMFEAVGLSEGLVKRYFRGTESRFGGIGLKEIADDMLSRHRAAFGSEQESAILPDRTGHQPVNEPRQAAGGAANQATDQAADQATDQVANQTVRQTAVPWPPSLAAKLTKAVREGDAAAWRAYADGMDSAARPPFALRDLFSFKSGSPLTSSSPLPLDQVQPAEEIIKRFSVAAMSLGAISPEAHETLAAGANAIGSWSNSGEGGEDSERHTYKDKGLDSQNASKQIASGRFGVTARYLATGLELQIKIAQGAKPGEGGQLPGAKVNEYIAKLRHSKPGVTLISPPPHHDIYSIEDLSQLIHDLRCINPSARIAVKLAAQAGVGTVAAGVAKAGADCIIVSSGDGGTGAAPLSSLDYAGSYWEAALPEILQVLAMNSLDLNTVIQVDGRLRTARDVVIAAILGAREFAFGTAALIAMGCIACGRCHLGKCPVGIATQEPEFRAKFKGRPEHLIAFFKFLAEDVRKILASLGAKTIDEVIGKYELLDFSGRASTAREKMLDFDHIKEALEIARRYPLVEGQDLASDTTPAIPLPEAGLRNFRPEKRQDFSISDAEAALLQKCARLLQERASTSRLEFSLPIRNSDRSVGAALSGEIIRAGLKLEPDTVSVTFRGTAGQSFGAFLAQGVLFRLFGEANDYLGKGLSGGRIIVRPRRESRCQPEHNVIAGNVCLYGATAGEVFLNGKVGERFCVRNSGALAVAEGTGNHACEYMTEGIVVILGKTGINFGAGMTGGVAYVFDEDQLFDTRCNLSDVDIAAVTSAEDIDQLRTIIERHQNLTGSPRAKLMLSEWDSYLPLFLKVVPR</sequence>
<feature type="compositionally biased region" description="Low complexity" evidence="17">
    <location>
        <begin position="863"/>
        <end position="884"/>
    </location>
</feature>
<dbReference type="CDD" id="cd02808">
    <property type="entry name" value="GltS_FMN"/>
    <property type="match status" value="1"/>
</dbReference>
<dbReference type="EMBL" id="FWDM01000019">
    <property type="protein sequence ID" value="SLM12777.1"/>
    <property type="molecule type" value="Genomic_DNA"/>
</dbReference>
<dbReference type="EC" id="1.4.1.13" evidence="4"/>
<keyword evidence="13" id="KW-0314">Glutamate biosynthesis</keyword>
<evidence type="ECO:0000256" key="10">
    <source>
        <dbReference type="ARBA" id="ARBA00023002"/>
    </source>
</evidence>
<accession>A0A3P3XIQ0</accession>
<dbReference type="GO" id="GO:0006537">
    <property type="term" value="P:glutamate biosynthetic process"/>
    <property type="evidence" value="ECO:0007669"/>
    <property type="project" value="UniProtKB-KW"/>
</dbReference>
<evidence type="ECO:0000256" key="12">
    <source>
        <dbReference type="ARBA" id="ARBA00023014"/>
    </source>
</evidence>
<dbReference type="InterPro" id="IPR002932">
    <property type="entry name" value="Glu_synthdom"/>
</dbReference>
<dbReference type="Gene3D" id="3.60.20.10">
    <property type="entry name" value="Glutamine Phosphoribosylpyrophosphate, subunit 1, domain 1"/>
    <property type="match status" value="1"/>
</dbReference>
<keyword evidence="6" id="KW-0285">Flavoprotein</keyword>
<dbReference type="Pfam" id="PF01645">
    <property type="entry name" value="Glu_synthase"/>
    <property type="match status" value="1"/>
</dbReference>
<evidence type="ECO:0000256" key="3">
    <source>
        <dbReference type="ARBA" id="ARBA00009716"/>
    </source>
</evidence>
<dbReference type="PANTHER" id="PTHR11938:SF133">
    <property type="entry name" value="GLUTAMATE SYNTHASE (NADH)"/>
    <property type="match status" value="1"/>
</dbReference>
<dbReference type="InterPro" id="IPR002489">
    <property type="entry name" value="Glu_synth_asu_C"/>
</dbReference>
<comment type="catalytic activity">
    <reaction evidence="16">
        <text>2 L-glutamate + NADP(+) = L-glutamine + 2-oxoglutarate + NADPH + H(+)</text>
        <dbReference type="Rhea" id="RHEA:15501"/>
        <dbReference type="ChEBI" id="CHEBI:15378"/>
        <dbReference type="ChEBI" id="CHEBI:16810"/>
        <dbReference type="ChEBI" id="CHEBI:29985"/>
        <dbReference type="ChEBI" id="CHEBI:57783"/>
        <dbReference type="ChEBI" id="CHEBI:58349"/>
        <dbReference type="ChEBI" id="CHEBI:58359"/>
        <dbReference type="EC" id="1.4.1.13"/>
    </reaction>
</comment>
<evidence type="ECO:0000256" key="5">
    <source>
        <dbReference type="ARBA" id="ARBA00022605"/>
    </source>
</evidence>
<organism evidence="20">
    <name type="scientific">uncultured spirochete</name>
    <dbReference type="NCBI Taxonomy" id="156406"/>
    <lineage>
        <taxon>Bacteria</taxon>
        <taxon>Pseudomonadati</taxon>
        <taxon>Spirochaetota</taxon>
        <taxon>Spirochaetia</taxon>
        <taxon>Spirochaetales</taxon>
        <taxon>environmental samples</taxon>
    </lineage>
</organism>
<proteinExistence type="inferred from homology"/>
<feature type="region of interest" description="Disordered" evidence="17">
    <location>
        <begin position="994"/>
        <end position="1020"/>
    </location>
</feature>
<evidence type="ECO:0000256" key="6">
    <source>
        <dbReference type="ARBA" id="ARBA00022630"/>
    </source>
</evidence>
<protein>
    <recommendedName>
        <fullName evidence="4">glutamate synthase (NADPH)</fullName>
        <ecNumber evidence="4">1.4.1.13</ecNumber>
    </recommendedName>
</protein>
<feature type="compositionally biased region" description="Basic and acidic residues" evidence="17">
    <location>
        <begin position="1003"/>
        <end position="1014"/>
    </location>
</feature>
<dbReference type="GO" id="GO:0004355">
    <property type="term" value="F:glutamate synthase (NADPH) activity"/>
    <property type="evidence" value="ECO:0007669"/>
    <property type="project" value="UniProtKB-EC"/>
</dbReference>
<keyword evidence="10 20" id="KW-0560">Oxidoreductase</keyword>
<dbReference type="PANTHER" id="PTHR11938">
    <property type="entry name" value="FAD NADPH DEHYDROGENASE/OXIDOREDUCTASE"/>
    <property type="match status" value="1"/>
</dbReference>
<feature type="region of interest" description="Disordered" evidence="17">
    <location>
        <begin position="843"/>
        <end position="884"/>
    </location>
</feature>
<dbReference type="InterPro" id="IPR036485">
    <property type="entry name" value="Glu_synth_asu_C_sf"/>
</dbReference>
<dbReference type="SUPFAM" id="SSF51395">
    <property type="entry name" value="FMN-linked oxidoreductases"/>
    <property type="match status" value="1"/>
</dbReference>
<evidence type="ECO:0000256" key="11">
    <source>
        <dbReference type="ARBA" id="ARBA00023004"/>
    </source>
</evidence>
<evidence type="ECO:0000313" key="20">
    <source>
        <dbReference type="EMBL" id="SLM12777.1"/>
    </source>
</evidence>
<evidence type="ECO:0000256" key="4">
    <source>
        <dbReference type="ARBA" id="ARBA00012079"/>
    </source>
</evidence>
<keyword evidence="8" id="KW-0479">Metal-binding</keyword>
<evidence type="ECO:0000256" key="2">
    <source>
        <dbReference type="ARBA" id="ARBA00001927"/>
    </source>
</evidence>
<comment type="cofactor">
    <cofactor evidence="2">
        <name>[3Fe-4S] cluster</name>
        <dbReference type="ChEBI" id="CHEBI:21137"/>
    </cofactor>
</comment>
<comment type="similarity">
    <text evidence="3">Belongs to the glutamate synthase family.</text>
</comment>
<comment type="pathway">
    <text evidence="15">Amino-acid biosynthesis.</text>
</comment>
<name>A0A3P3XIQ0_9SPIR</name>
<dbReference type="Gene3D" id="2.160.20.60">
    <property type="entry name" value="Glutamate synthase, alpha subunit, C-terminal domain"/>
    <property type="match status" value="1"/>
</dbReference>
<dbReference type="InterPro" id="IPR013785">
    <property type="entry name" value="Aldolase_TIM"/>
</dbReference>
<dbReference type="SUPFAM" id="SSF69336">
    <property type="entry name" value="Alpha subunit of glutamate synthase, C-terminal domain"/>
    <property type="match status" value="1"/>
</dbReference>
<feature type="domain" description="Glutamine amidotransferase type-2" evidence="18">
    <location>
        <begin position="68"/>
        <end position="476"/>
    </location>
</feature>
<dbReference type="Pfam" id="PF04898">
    <property type="entry name" value="Glu_syn_central"/>
    <property type="match status" value="1"/>
</dbReference>
<keyword evidence="9" id="KW-0315">Glutamine amidotransferase</keyword>
<evidence type="ECO:0000256" key="17">
    <source>
        <dbReference type="SAM" id="MobiDB-lite"/>
    </source>
</evidence>
<evidence type="ECO:0000256" key="1">
    <source>
        <dbReference type="ARBA" id="ARBA00001917"/>
    </source>
</evidence>